<feature type="compositionally biased region" description="Basic and acidic residues" evidence="1">
    <location>
        <begin position="137"/>
        <end position="158"/>
    </location>
</feature>
<evidence type="ECO:0000313" key="3">
    <source>
        <dbReference type="Proteomes" id="UP000323242"/>
    </source>
</evidence>
<dbReference type="AlphaFoldDB" id="A0A5D4IY89"/>
<dbReference type="RefSeq" id="WP_148903633.1">
    <property type="nucleotide sequence ID" value="NZ_VSZQ01000129.1"/>
</dbReference>
<feature type="compositionally biased region" description="Low complexity" evidence="1">
    <location>
        <begin position="119"/>
        <end position="130"/>
    </location>
</feature>
<protein>
    <recommendedName>
        <fullName evidence="4">Hydrogenase expression protein HypF</fullName>
    </recommendedName>
</protein>
<evidence type="ECO:0000313" key="2">
    <source>
        <dbReference type="EMBL" id="TYR57274.1"/>
    </source>
</evidence>
<sequence>MRGDDEQQTNAYHPGDGFRERKGPRHAAPKKSLLTKLHLPSGKKALALAAMPTAVFVGMGLTPKLALADDGADIPFAPGPCVTRSDEPSESESPKATPSPSATAEDEKDDASGKDDSATPKPSASGSASGPDEDPAADAKPDADADKSARSADEKPADEPSATPTPTKSKNPLDPLGLGDALKDLFDGPDKTEDKAEDKAEESADPSPSPTTEAPKPSEKPEDPAKDQQKDPVEGAADKAKETSDKTADAIREAAEKAGKDVEELDEDVKGLDPKKDENIPDGAKPRFPCPEADPDALAAAELEPGIPLLPSDPWTLESTLLTLHGLDYHGIVEVKKADGSIKKVLKFTASAIDIKDLHQLTVGPAGTTGHVKSRPGSTSTIRNGEVTMYTEELKGNLFGLIPITFSPETPPPLNVPFAFFTKVTVKQAGQFGGTLTVPGLKNYLEGGNG</sequence>
<accession>A0A5D4IY89</accession>
<proteinExistence type="predicted"/>
<feature type="region of interest" description="Disordered" evidence="1">
    <location>
        <begin position="69"/>
        <end position="294"/>
    </location>
</feature>
<dbReference type="EMBL" id="VSZQ01000129">
    <property type="protein sequence ID" value="TYR57274.1"/>
    <property type="molecule type" value="Genomic_DNA"/>
</dbReference>
<feature type="region of interest" description="Disordered" evidence="1">
    <location>
        <begin position="1"/>
        <end position="38"/>
    </location>
</feature>
<dbReference type="Proteomes" id="UP000323242">
    <property type="component" value="Unassembled WGS sequence"/>
</dbReference>
<evidence type="ECO:0008006" key="4">
    <source>
        <dbReference type="Google" id="ProtNLM"/>
    </source>
</evidence>
<organism evidence="2 3">
    <name type="scientific">Streptomyces parvus</name>
    <dbReference type="NCBI Taxonomy" id="66428"/>
    <lineage>
        <taxon>Bacteria</taxon>
        <taxon>Bacillati</taxon>
        <taxon>Actinomycetota</taxon>
        <taxon>Actinomycetes</taxon>
        <taxon>Kitasatosporales</taxon>
        <taxon>Streptomycetaceae</taxon>
        <taxon>Streptomyces</taxon>
    </lineage>
</organism>
<reference evidence="2 3" key="1">
    <citation type="submission" date="2019-08" db="EMBL/GenBank/DDBJ databases">
        <title>Draft genome for granaticin producer strain Streptomyces parvus C05.</title>
        <authorList>
            <person name="Gonzalez-Pimentel J.L."/>
        </authorList>
    </citation>
    <scope>NUCLEOTIDE SEQUENCE [LARGE SCALE GENOMIC DNA]</scope>
    <source>
        <strain evidence="2 3">C05</strain>
    </source>
</reference>
<name>A0A5D4IY89_9ACTN</name>
<feature type="compositionally biased region" description="Basic and acidic residues" evidence="1">
    <location>
        <begin position="216"/>
        <end position="279"/>
    </location>
</feature>
<keyword evidence="3" id="KW-1185">Reference proteome</keyword>
<gene>
    <name evidence="2" type="ORF">FY004_22765</name>
</gene>
<evidence type="ECO:0000256" key="1">
    <source>
        <dbReference type="SAM" id="MobiDB-lite"/>
    </source>
</evidence>
<comment type="caution">
    <text evidence="2">The sequence shown here is derived from an EMBL/GenBank/DDBJ whole genome shotgun (WGS) entry which is preliminary data.</text>
</comment>
<feature type="compositionally biased region" description="Basic and acidic residues" evidence="1">
    <location>
        <begin position="181"/>
        <end position="202"/>
    </location>
</feature>